<dbReference type="EnsemblMetazoa" id="CJA35745.1">
    <property type="protein sequence ID" value="CJA35745.1"/>
    <property type="gene ID" value="WBGene00211592"/>
</dbReference>
<name>A0A8R1IGL4_CAEJA</name>
<sequence length="102" mass="11784">MRNPTRQKIFYLPSKTDMERQKKWDRLTEQDLLRVYFLVTTTHSRRALFLKCLDAPGIEPSRLEVTVSSIFKAHLDNVFAAARSKIVKRCRTGDAEQPSTSA</sequence>
<dbReference type="Proteomes" id="UP000005237">
    <property type="component" value="Unassembled WGS sequence"/>
</dbReference>
<evidence type="ECO:0000313" key="1">
    <source>
        <dbReference type="EnsemblMetazoa" id="CJA35745.1"/>
    </source>
</evidence>
<keyword evidence="2" id="KW-1185">Reference proteome</keyword>
<dbReference type="AlphaFoldDB" id="A0A8R1IGL4"/>
<organism evidence="1 2">
    <name type="scientific">Caenorhabditis japonica</name>
    <dbReference type="NCBI Taxonomy" id="281687"/>
    <lineage>
        <taxon>Eukaryota</taxon>
        <taxon>Metazoa</taxon>
        <taxon>Ecdysozoa</taxon>
        <taxon>Nematoda</taxon>
        <taxon>Chromadorea</taxon>
        <taxon>Rhabditida</taxon>
        <taxon>Rhabditina</taxon>
        <taxon>Rhabditomorpha</taxon>
        <taxon>Rhabditoidea</taxon>
        <taxon>Rhabditidae</taxon>
        <taxon>Peloderinae</taxon>
        <taxon>Caenorhabditis</taxon>
    </lineage>
</organism>
<evidence type="ECO:0000313" key="2">
    <source>
        <dbReference type="Proteomes" id="UP000005237"/>
    </source>
</evidence>
<reference evidence="1" key="2">
    <citation type="submission" date="2022-06" db="UniProtKB">
        <authorList>
            <consortium name="EnsemblMetazoa"/>
        </authorList>
    </citation>
    <scope>IDENTIFICATION</scope>
    <source>
        <strain evidence="1">DF5081</strain>
    </source>
</reference>
<proteinExistence type="predicted"/>
<protein>
    <submittedName>
        <fullName evidence="1">Uncharacterized protein</fullName>
    </submittedName>
</protein>
<reference evidence="2" key="1">
    <citation type="submission" date="2010-08" db="EMBL/GenBank/DDBJ databases">
        <authorList>
            <consortium name="Caenorhabditis japonica Sequencing Consortium"/>
            <person name="Wilson R.K."/>
        </authorList>
    </citation>
    <scope>NUCLEOTIDE SEQUENCE [LARGE SCALE GENOMIC DNA]</scope>
    <source>
        <strain evidence="2">DF5081</strain>
    </source>
</reference>
<accession>A0A8R1IGL4</accession>